<dbReference type="EMBL" id="AOIQ01000017">
    <property type="protein sequence ID" value="ELZ09388.1"/>
    <property type="molecule type" value="Genomic_DNA"/>
</dbReference>
<gene>
    <name evidence="10" type="ORF">C479_11220</name>
</gene>
<evidence type="ECO:0000259" key="9">
    <source>
        <dbReference type="Pfam" id="PF02897"/>
    </source>
</evidence>
<evidence type="ECO:0000256" key="3">
    <source>
        <dbReference type="ARBA" id="ARBA00011897"/>
    </source>
</evidence>
<feature type="domain" description="Peptidase S9A N-terminal" evidence="9">
    <location>
        <begin position="9"/>
        <end position="402"/>
    </location>
</feature>
<comment type="similarity">
    <text evidence="2">Belongs to the peptidase S9A family.</text>
</comment>
<evidence type="ECO:0000256" key="7">
    <source>
        <dbReference type="SAM" id="MobiDB-lite"/>
    </source>
</evidence>
<dbReference type="EC" id="3.4.21.26" evidence="3"/>
<comment type="caution">
    <text evidence="10">The sequence shown here is derived from an EMBL/GenBank/DDBJ whole genome shotgun (WGS) entry which is preliminary data.</text>
</comment>
<proteinExistence type="inferred from homology"/>
<dbReference type="InterPro" id="IPR002471">
    <property type="entry name" value="Pept_S9_AS"/>
</dbReference>
<keyword evidence="11" id="KW-1185">Reference proteome</keyword>
<dbReference type="FunFam" id="3.40.50.1820:FF:000005">
    <property type="entry name" value="Prolyl endopeptidase"/>
    <property type="match status" value="1"/>
</dbReference>
<evidence type="ECO:0000313" key="11">
    <source>
        <dbReference type="Proteomes" id="UP000011560"/>
    </source>
</evidence>
<dbReference type="Pfam" id="PF02897">
    <property type="entry name" value="Peptidase_S9_N"/>
    <property type="match status" value="1"/>
</dbReference>
<evidence type="ECO:0000256" key="5">
    <source>
        <dbReference type="ARBA" id="ARBA00022801"/>
    </source>
</evidence>
<dbReference type="GO" id="GO:0070012">
    <property type="term" value="F:oligopeptidase activity"/>
    <property type="evidence" value="ECO:0007669"/>
    <property type="project" value="TreeGrafter"/>
</dbReference>
<evidence type="ECO:0000313" key="10">
    <source>
        <dbReference type="EMBL" id="ELZ09388.1"/>
    </source>
</evidence>
<dbReference type="PANTHER" id="PTHR42881:SF2">
    <property type="entry name" value="PROLYL ENDOPEPTIDASE"/>
    <property type="match status" value="1"/>
</dbReference>
<feature type="compositionally biased region" description="Basic and acidic residues" evidence="7">
    <location>
        <begin position="11"/>
        <end position="20"/>
    </location>
</feature>
<dbReference type="SUPFAM" id="SSF53474">
    <property type="entry name" value="alpha/beta-Hydrolases"/>
    <property type="match status" value="1"/>
</dbReference>
<keyword evidence="6" id="KW-0720">Serine protease</keyword>
<dbReference type="RefSeq" id="WP_007702357.1">
    <property type="nucleotide sequence ID" value="NZ_AOIQ01000017.1"/>
</dbReference>
<evidence type="ECO:0000256" key="4">
    <source>
        <dbReference type="ARBA" id="ARBA00022670"/>
    </source>
</evidence>
<dbReference type="InterPro" id="IPR051167">
    <property type="entry name" value="Prolyl_oligopep/macrocyclase"/>
</dbReference>
<feature type="region of interest" description="Disordered" evidence="7">
    <location>
        <begin position="1"/>
        <end position="20"/>
    </location>
</feature>
<dbReference type="PATRIC" id="fig|1227490.4.peg.2291"/>
<comment type="catalytic activity">
    <reaction evidence="1">
        <text>Hydrolysis of Pro-|-Xaa &gt;&gt; Ala-|-Xaa in oligopeptides.</text>
        <dbReference type="EC" id="3.4.21.26"/>
    </reaction>
</comment>
<evidence type="ECO:0000256" key="6">
    <source>
        <dbReference type="ARBA" id="ARBA00022825"/>
    </source>
</evidence>
<evidence type="ECO:0000256" key="2">
    <source>
        <dbReference type="ARBA" id="ARBA00005228"/>
    </source>
</evidence>
<dbReference type="GO" id="GO:0005829">
    <property type="term" value="C:cytosol"/>
    <property type="evidence" value="ECO:0007669"/>
    <property type="project" value="TreeGrafter"/>
</dbReference>
<accession>M0BGF8</accession>
<reference evidence="10 11" key="1">
    <citation type="journal article" date="2014" name="PLoS Genet.">
        <title>Phylogenetically driven sequencing of extremely halophilic archaea reveals strategies for static and dynamic osmo-response.</title>
        <authorList>
            <person name="Becker E.A."/>
            <person name="Seitzer P.M."/>
            <person name="Tritt A."/>
            <person name="Larsen D."/>
            <person name="Krusor M."/>
            <person name="Yao A.I."/>
            <person name="Wu D."/>
            <person name="Madern D."/>
            <person name="Eisen J.A."/>
            <person name="Darling A.E."/>
            <person name="Facciotti M.T."/>
        </authorList>
    </citation>
    <scope>NUCLEOTIDE SEQUENCE [LARGE SCALE GENOMIC DNA]</scope>
    <source>
        <strain evidence="10 11">JCM 14624</strain>
    </source>
</reference>
<dbReference type="Gene3D" id="2.130.10.120">
    <property type="entry name" value="Prolyl oligopeptidase, N-terminal domain"/>
    <property type="match status" value="1"/>
</dbReference>
<dbReference type="PANTHER" id="PTHR42881">
    <property type="entry name" value="PROLYL ENDOPEPTIDASE"/>
    <property type="match status" value="1"/>
</dbReference>
<name>M0BGF8_9EURY</name>
<evidence type="ECO:0000256" key="1">
    <source>
        <dbReference type="ARBA" id="ARBA00001070"/>
    </source>
</evidence>
<keyword evidence="5" id="KW-0378">Hydrolase</keyword>
<dbReference type="InterPro" id="IPR002470">
    <property type="entry name" value="Peptidase_S9A"/>
</dbReference>
<dbReference type="GO" id="GO:0004252">
    <property type="term" value="F:serine-type endopeptidase activity"/>
    <property type="evidence" value="ECO:0007669"/>
    <property type="project" value="UniProtKB-EC"/>
</dbReference>
<keyword evidence="4" id="KW-0645">Protease</keyword>
<feature type="domain" description="Peptidase S9 prolyl oligopeptidase catalytic" evidence="8">
    <location>
        <begin position="479"/>
        <end position="691"/>
    </location>
</feature>
<dbReference type="InterPro" id="IPR023302">
    <property type="entry name" value="Pept_S9A_N"/>
</dbReference>
<dbReference type="Gene3D" id="3.40.50.1820">
    <property type="entry name" value="alpha/beta hydrolase"/>
    <property type="match status" value="1"/>
</dbReference>
<dbReference type="PROSITE" id="PS00708">
    <property type="entry name" value="PRO_ENDOPEP_SER"/>
    <property type="match status" value="1"/>
</dbReference>
<evidence type="ECO:0000259" key="8">
    <source>
        <dbReference type="Pfam" id="PF00326"/>
    </source>
</evidence>
<sequence>MRTPTGSDPPATERDPVIEELHGEEITDPYRWLEGSDEAVSEWEDAQNAYTDQFVETDRRESLRPQFERVAEHATYQLPVARGGRYFQLIEAADADQPRLTVRTERDAEPRTLVDPTEFGETVSLGWFVPDPDGERVVYGLMDGGTEEFDLRVLDVERGAVIDRVDDVGRCGEFSVAWQGNGFYYQQTGSAADDELLEKAIRYHEIGDDGADRLVTEAIPERRWPQVQVDRETGLVLVSLGELASDTELYVLEDDELVPLVTDVDASLELLAHEGRVFLLTNHDAPRFRLLGIDAAALADGGAAELPSDSTGLDAFEPVVPESDDVLFDVAPAGGGLAIHRIREARSVVSLHDADGTERHELALPEYAGVGRGALGGSADMDEAFLALQTFDRPSSIVHVDAGPGAGPDDWTVVQEPDLPAELDPRAELSLTVERLWVDSTDGATVPVYVVHRADLDPDGDAPTILYGYGGFRIPLLPSFDAYRLPFLADGGVFAVACLRGGLEFGEAWHEAGHRAQKTHTFDDFEAAGEALIEEGYTNSDRLAAWGGSNGGLLVGAAITRRPELFGAAICAVPLLDMLRFHEFLLGATWTPEYGSPDDPEEFAWLREYSPYHNVEETAYPATLFQTAAGDTRVHPSHARKMTARVQHATTGDAPICFRGDEGTGHGAGTATSIQIEQQLDRWTFVFEMLDVGGEE</sequence>
<dbReference type="InterPro" id="IPR001375">
    <property type="entry name" value="Peptidase_S9_cat"/>
</dbReference>
<dbReference type="Proteomes" id="UP000011560">
    <property type="component" value="Unassembled WGS sequence"/>
</dbReference>
<dbReference type="OrthoDB" id="31240at2157"/>
<dbReference type="PRINTS" id="PR00862">
    <property type="entry name" value="PROLIGOPTASE"/>
</dbReference>
<dbReference type="SUPFAM" id="SSF50993">
    <property type="entry name" value="Peptidase/esterase 'gauge' domain"/>
    <property type="match status" value="1"/>
</dbReference>
<dbReference type="InterPro" id="IPR029058">
    <property type="entry name" value="AB_hydrolase_fold"/>
</dbReference>
<dbReference type="AlphaFoldDB" id="M0BGF8"/>
<dbReference type="Pfam" id="PF00326">
    <property type="entry name" value="Peptidase_S9"/>
    <property type="match status" value="1"/>
</dbReference>
<protein>
    <recommendedName>
        <fullName evidence="3">prolyl oligopeptidase</fullName>
        <ecNumber evidence="3">3.4.21.26</ecNumber>
    </recommendedName>
</protein>
<dbReference type="GO" id="GO:0006508">
    <property type="term" value="P:proteolysis"/>
    <property type="evidence" value="ECO:0007669"/>
    <property type="project" value="UniProtKB-KW"/>
</dbReference>
<organism evidence="10 11">
    <name type="scientific">Halovivax asiaticus JCM 14624</name>
    <dbReference type="NCBI Taxonomy" id="1227490"/>
    <lineage>
        <taxon>Archaea</taxon>
        <taxon>Methanobacteriati</taxon>
        <taxon>Methanobacteriota</taxon>
        <taxon>Stenosarchaea group</taxon>
        <taxon>Halobacteria</taxon>
        <taxon>Halobacteriales</taxon>
        <taxon>Natrialbaceae</taxon>
        <taxon>Halovivax</taxon>
    </lineage>
</organism>
<dbReference type="STRING" id="1227490.C479_11220"/>